<reference evidence="1 2" key="1">
    <citation type="journal article" date="2016" name="Appl. Environ. Microbiol.">
        <title>Whole genome relationships among Francisella bacteria of diverse origin define new species and provide specific regions for detection.</title>
        <authorList>
            <person name="Challacombe J.F."/>
            <person name="Petersen J.M."/>
            <person name="Gallegos-Graves V."/>
            <person name="Hodge D."/>
            <person name="Pillai S."/>
            <person name="Kuske C.R."/>
        </authorList>
    </citation>
    <scope>NUCLEOTIDE SEQUENCE [LARGE SCALE GENOMIC DNA]</scope>
    <source>
        <strain evidence="2">TX07-7310</strain>
    </source>
</reference>
<dbReference type="OrthoDB" id="5604131at2"/>
<protein>
    <submittedName>
        <fullName evidence="1">DNA primase</fullName>
    </submittedName>
</protein>
<dbReference type="EMBL" id="CP016796">
    <property type="protein sequence ID" value="API87536.1"/>
    <property type="molecule type" value="Genomic_DNA"/>
</dbReference>
<proteinExistence type="predicted"/>
<organism evidence="1 2">
    <name type="scientific">Francisella uliginis</name>
    <dbReference type="NCBI Taxonomy" id="573570"/>
    <lineage>
        <taxon>Bacteria</taxon>
        <taxon>Pseudomonadati</taxon>
        <taxon>Pseudomonadota</taxon>
        <taxon>Gammaproteobacteria</taxon>
        <taxon>Thiotrichales</taxon>
        <taxon>Francisellaceae</taxon>
        <taxon>Francisella</taxon>
    </lineage>
</organism>
<keyword evidence="2" id="KW-1185">Reference proteome</keyword>
<gene>
    <name evidence="1" type="ORF">F7310_09290</name>
</gene>
<dbReference type="AlphaFoldDB" id="A0A1L4BUM4"/>
<name>A0A1L4BUM4_9GAMM</name>
<dbReference type="KEGG" id="frx:F7310_09290"/>
<sequence length="311" mass="35634">MNITKFNDFVSDIGYSLPNSFNYSIGLNELVRFKDTNKNKDNKDLWIKNIDNNIFVFVFVFGDWKTGEKYTYIDNDNQYNYHEKKQNSYKLQQLKQAELQEKKMLASKLESYYLSLANADDNHPYLVAKRIKNHEAIKQDNDKLIIPCIGIDAPFRGKLQSIQTILPNGFKQFYKGANASSSYLPLNNPKDIDCFVFVEGLATGLSILNRLNSISTKGSLYNQEVNNDICIIVCFNCNGLKPIISYFYGLYPRSEFYIFADNDLSGVGIQKSKEVAAIVPNININPPPLTDEQKQSGLSDWNDYLESRRVI</sequence>
<dbReference type="Proteomes" id="UP000184222">
    <property type="component" value="Chromosome"/>
</dbReference>
<evidence type="ECO:0000313" key="2">
    <source>
        <dbReference type="Proteomes" id="UP000184222"/>
    </source>
</evidence>
<accession>A0A1L4BUM4</accession>
<dbReference type="RefSeq" id="WP_072713318.1">
    <property type="nucleotide sequence ID" value="NZ_CP016796.1"/>
</dbReference>
<evidence type="ECO:0000313" key="1">
    <source>
        <dbReference type="EMBL" id="API87536.1"/>
    </source>
</evidence>
<dbReference type="STRING" id="573570.F7310_09290"/>